<reference evidence="1" key="1">
    <citation type="submission" date="2012-07" db="EMBL/GenBank/DDBJ databases">
        <title>The Genome Sequence of Myroides odoratimimus CCUG 10230.</title>
        <authorList>
            <consortium name="The Broad Institute Genome Sequencing Platform"/>
            <person name="Earl A."/>
            <person name="Ward D."/>
            <person name="Feldgarden M."/>
            <person name="Gevers D."/>
            <person name="Huys G."/>
            <person name="Walker B."/>
            <person name="Young S.K."/>
            <person name="Zeng Q."/>
            <person name="Gargeya S."/>
            <person name="Fitzgerald M."/>
            <person name="Haas B."/>
            <person name="Abouelleil A."/>
            <person name="Alvarado L."/>
            <person name="Arachchi H.M."/>
            <person name="Berlin A.M."/>
            <person name="Chapman S.B."/>
            <person name="Goldberg J."/>
            <person name="Griggs A."/>
            <person name="Gujja S."/>
            <person name="Hansen M."/>
            <person name="Howarth C."/>
            <person name="Imamovic A."/>
            <person name="Larimer J."/>
            <person name="McCowen C."/>
            <person name="Montmayeur A."/>
            <person name="Murphy C."/>
            <person name="Neiman D."/>
            <person name="Pearson M."/>
            <person name="Priest M."/>
            <person name="Roberts A."/>
            <person name="Saif S."/>
            <person name="Shea T."/>
            <person name="Sisk P."/>
            <person name="Sykes S."/>
            <person name="Wortman J."/>
            <person name="Nusbaum C."/>
            <person name="Birren B."/>
        </authorList>
    </citation>
    <scope>NUCLEOTIDE SEQUENCE [LARGE SCALE GENOMIC DNA]</scope>
    <source>
        <strain evidence="1">CCUG 10230</strain>
    </source>
</reference>
<evidence type="ECO:0000313" key="1">
    <source>
        <dbReference type="EMBL" id="EHO09805.1"/>
    </source>
</evidence>
<comment type="caution">
    <text evidence="1">The sequence shown here is derived from an EMBL/GenBank/DDBJ whole genome shotgun (WGS) entry which is preliminary data.</text>
</comment>
<protein>
    <submittedName>
        <fullName evidence="1">Uncharacterized protein</fullName>
    </submittedName>
</protein>
<evidence type="ECO:0000313" key="2">
    <source>
        <dbReference type="Proteomes" id="UP000005402"/>
    </source>
</evidence>
<dbReference type="Proteomes" id="UP000005402">
    <property type="component" value="Unassembled WGS sequence"/>
</dbReference>
<name>A0ABP2ND29_9FLAO</name>
<organism evidence="1 2">
    <name type="scientific">Myroides odoratimimus CCUG 10230</name>
    <dbReference type="NCBI Taxonomy" id="883150"/>
    <lineage>
        <taxon>Bacteria</taxon>
        <taxon>Pseudomonadati</taxon>
        <taxon>Bacteroidota</taxon>
        <taxon>Flavobacteriia</taxon>
        <taxon>Flavobacteriales</taxon>
        <taxon>Flavobacteriaceae</taxon>
        <taxon>Myroides</taxon>
    </lineage>
</organism>
<proteinExistence type="predicted"/>
<keyword evidence="2" id="KW-1185">Reference proteome</keyword>
<dbReference type="EMBL" id="AGEC02000021">
    <property type="protein sequence ID" value="EHO09805.1"/>
    <property type="molecule type" value="Genomic_DNA"/>
</dbReference>
<sequence>MIYFNFNTYMVQLKGLLQKYFLSLYSIFQYLYGAVKRKLSDMIHDFSTKFQYLYGAVKS</sequence>
<accession>A0ABP2ND29</accession>
<gene>
    <name evidence="1" type="ORF">HMPREF9712_01582</name>
</gene>